<dbReference type="GO" id="GO:0003723">
    <property type="term" value="F:RNA binding"/>
    <property type="evidence" value="ECO:0007669"/>
    <property type="project" value="UniProtKB-KW"/>
</dbReference>
<dbReference type="NCBIfam" id="TIGR00005">
    <property type="entry name" value="rluA_subfam"/>
    <property type="match status" value="1"/>
</dbReference>
<evidence type="ECO:0000256" key="4">
    <source>
        <dbReference type="ARBA" id="ARBA00022840"/>
    </source>
</evidence>
<dbReference type="GO" id="GO:0140098">
    <property type="term" value="F:catalytic activity, acting on RNA"/>
    <property type="evidence" value="ECO:0007669"/>
    <property type="project" value="UniProtKB-ARBA"/>
</dbReference>
<dbReference type="SUPFAM" id="SSF55174">
    <property type="entry name" value="Alpha-L RNA-binding motif"/>
    <property type="match status" value="1"/>
</dbReference>
<dbReference type="GO" id="GO:0004140">
    <property type="term" value="F:dephospho-CoA kinase activity"/>
    <property type="evidence" value="ECO:0007669"/>
    <property type="project" value="UniProtKB-UniRule"/>
</dbReference>
<dbReference type="GO" id="GO:0005525">
    <property type="term" value="F:GTP binding"/>
    <property type="evidence" value="ECO:0007669"/>
    <property type="project" value="InterPro"/>
</dbReference>
<evidence type="ECO:0000256" key="7">
    <source>
        <dbReference type="HAMAP-Rule" id="MF_00376"/>
    </source>
</evidence>
<proteinExistence type="inferred from homology"/>
<dbReference type="RefSeq" id="WP_071546528.1">
    <property type="nucleotide sequence ID" value="NZ_LKAQ01000004.1"/>
</dbReference>
<feature type="domain" description="Pseudouridine synthase RsuA/RluA-like" evidence="10">
    <location>
        <begin position="100"/>
        <end position="259"/>
    </location>
</feature>
<dbReference type="PROSITE" id="PS51219">
    <property type="entry name" value="DPCK"/>
    <property type="match status" value="1"/>
</dbReference>
<dbReference type="CDD" id="cd02022">
    <property type="entry name" value="DPCK"/>
    <property type="match status" value="1"/>
</dbReference>
<dbReference type="InterPro" id="IPR036986">
    <property type="entry name" value="S4_RNA-bd_sf"/>
</dbReference>
<gene>
    <name evidence="11" type="primary">rluD</name>
    <name evidence="7" type="synonym">coaE</name>
    <name evidence="11" type="ORF">BerOc1_03095</name>
</gene>
<dbReference type="GO" id="GO:0005737">
    <property type="term" value="C:cytoplasm"/>
    <property type="evidence" value="ECO:0007669"/>
    <property type="project" value="UniProtKB-SubCell"/>
</dbReference>
<evidence type="ECO:0000256" key="1">
    <source>
        <dbReference type="ARBA" id="ARBA00009018"/>
    </source>
</evidence>
<dbReference type="Pfam" id="PF00849">
    <property type="entry name" value="PseudoU_synth_2"/>
    <property type="match status" value="1"/>
</dbReference>
<dbReference type="InterPro" id="IPR006073">
    <property type="entry name" value="GTP-bd"/>
</dbReference>
<comment type="catalytic activity">
    <reaction evidence="7">
        <text>3'-dephospho-CoA + ATP = ADP + CoA + H(+)</text>
        <dbReference type="Rhea" id="RHEA:18245"/>
        <dbReference type="ChEBI" id="CHEBI:15378"/>
        <dbReference type="ChEBI" id="CHEBI:30616"/>
        <dbReference type="ChEBI" id="CHEBI:57287"/>
        <dbReference type="ChEBI" id="CHEBI:57328"/>
        <dbReference type="ChEBI" id="CHEBI:456216"/>
        <dbReference type="EC" id="2.7.1.24"/>
    </reaction>
</comment>
<keyword evidence="9" id="KW-0694">RNA-binding</keyword>
<accession>A0A1J5MX98</accession>
<comment type="similarity">
    <text evidence="2">Belongs to the pseudouridine synthase RluA family.</text>
</comment>
<dbReference type="SUPFAM" id="SSF52540">
    <property type="entry name" value="P-loop containing nucleoside triphosphate hydrolases"/>
    <property type="match status" value="1"/>
</dbReference>
<dbReference type="CDD" id="cd02869">
    <property type="entry name" value="PseudoU_synth_RluA_like"/>
    <property type="match status" value="1"/>
</dbReference>
<dbReference type="InterPro" id="IPR027417">
    <property type="entry name" value="P-loop_NTPase"/>
</dbReference>
<organism evidence="11 12">
    <name type="scientific">Pseudodesulfovibrio hydrargyri</name>
    <dbReference type="NCBI Taxonomy" id="2125990"/>
    <lineage>
        <taxon>Bacteria</taxon>
        <taxon>Pseudomonadati</taxon>
        <taxon>Thermodesulfobacteriota</taxon>
        <taxon>Desulfovibrionia</taxon>
        <taxon>Desulfovibrionales</taxon>
        <taxon>Desulfovibrionaceae</taxon>
    </lineage>
</organism>
<protein>
    <recommendedName>
        <fullName evidence="7">Dephospho-CoA kinase</fullName>
        <ecNumber evidence="7">2.7.1.24</ecNumber>
    </recommendedName>
    <alternativeName>
        <fullName evidence="7">Dephosphocoenzyme A kinase</fullName>
    </alternativeName>
</protein>
<keyword evidence="7" id="KW-0418">Kinase</keyword>
<dbReference type="AlphaFoldDB" id="A0A1J5MX98"/>
<dbReference type="PANTHER" id="PTHR21600">
    <property type="entry name" value="MITOCHONDRIAL RNA PSEUDOURIDINE SYNTHASE"/>
    <property type="match status" value="1"/>
</dbReference>
<keyword evidence="12" id="KW-1185">Reference proteome</keyword>
<dbReference type="PROSITE" id="PS50889">
    <property type="entry name" value="S4"/>
    <property type="match status" value="1"/>
</dbReference>
<dbReference type="GO" id="GO:0000455">
    <property type="term" value="P:enzyme-directed rRNA pseudouridine synthesis"/>
    <property type="evidence" value="ECO:0007669"/>
    <property type="project" value="TreeGrafter"/>
</dbReference>
<evidence type="ECO:0000256" key="9">
    <source>
        <dbReference type="PROSITE-ProRule" id="PRU00182"/>
    </source>
</evidence>
<dbReference type="InterPro" id="IPR001977">
    <property type="entry name" value="Depp_CoAkinase"/>
</dbReference>
<dbReference type="OrthoDB" id="128480at2"/>
<dbReference type="HAMAP" id="MF_00376">
    <property type="entry name" value="Dephospho_CoA_kinase"/>
    <property type="match status" value="1"/>
</dbReference>
<dbReference type="GO" id="GO:0009982">
    <property type="term" value="F:pseudouridine synthase activity"/>
    <property type="evidence" value="ECO:0007669"/>
    <property type="project" value="InterPro"/>
</dbReference>
<dbReference type="CDD" id="cd00165">
    <property type="entry name" value="S4"/>
    <property type="match status" value="1"/>
</dbReference>
<dbReference type="InterPro" id="IPR050188">
    <property type="entry name" value="RluA_PseudoU_synthase"/>
</dbReference>
<feature type="active site" evidence="8">
    <location>
        <position position="152"/>
    </location>
</feature>
<keyword evidence="4 7" id="KW-0067">ATP-binding</keyword>
<dbReference type="Pfam" id="PF01121">
    <property type="entry name" value="CoaE"/>
    <property type="match status" value="1"/>
</dbReference>
<evidence type="ECO:0000313" key="11">
    <source>
        <dbReference type="EMBL" id="OIQ51150.1"/>
    </source>
</evidence>
<dbReference type="Gene3D" id="3.10.290.10">
    <property type="entry name" value="RNA-binding S4 domain"/>
    <property type="match status" value="1"/>
</dbReference>
<dbReference type="Gene3D" id="3.40.50.300">
    <property type="entry name" value="P-loop containing nucleotide triphosphate hydrolases"/>
    <property type="match status" value="1"/>
</dbReference>
<keyword evidence="3 7" id="KW-0547">Nucleotide-binding</keyword>
<evidence type="ECO:0000256" key="8">
    <source>
        <dbReference type="PIRSR" id="PIRSR606225-1"/>
    </source>
</evidence>
<name>A0A1J5MX98_9BACT</name>
<evidence type="ECO:0000256" key="6">
    <source>
        <dbReference type="ARBA" id="ARBA00023235"/>
    </source>
</evidence>
<dbReference type="PRINTS" id="PR00326">
    <property type="entry name" value="GTP1OBG"/>
</dbReference>
<keyword evidence="5 7" id="KW-0173">Coenzyme A biosynthesis</keyword>
<evidence type="ECO:0000313" key="12">
    <source>
        <dbReference type="Proteomes" id="UP000181901"/>
    </source>
</evidence>
<dbReference type="GO" id="GO:0005524">
    <property type="term" value="F:ATP binding"/>
    <property type="evidence" value="ECO:0007669"/>
    <property type="project" value="UniProtKB-UniRule"/>
</dbReference>
<keyword evidence="7" id="KW-0963">Cytoplasm</keyword>
<dbReference type="InterPro" id="IPR020103">
    <property type="entry name" value="PsdUridine_synth_cat_dom_sf"/>
</dbReference>
<dbReference type="Proteomes" id="UP000181901">
    <property type="component" value="Unassembled WGS sequence"/>
</dbReference>
<comment type="function">
    <text evidence="7">Catalyzes the phosphorylation of the 3'-hydroxyl group of dephosphocoenzyme A to form coenzyme A.</text>
</comment>
<keyword evidence="6 11" id="KW-0413">Isomerase</keyword>
<dbReference type="UniPathway" id="UPA00241">
    <property type="reaction ID" value="UER00356"/>
</dbReference>
<dbReference type="EMBL" id="LKAQ01000004">
    <property type="protein sequence ID" value="OIQ51150.1"/>
    <property type="molecule type" value="Genomic_DNA"/>
</dbReference>
<reference evidence="11 12" key="1">
    <citation type="submission" date="2015-09" db="EMBL/GenBank/DDBJ databases">
        <title>Genome of Desulfovibrio dechloracetivorans BerOc1, a mercury methylating strain isolated from highly hydrocarbons and metals contaminated coastal sediments.</title>
        <authorList>
            <person name="Goni Urriza M."/>
            <person name="Gassie C."/>
            <person name="Bouchez O."/>
            <person name="Klopp C."/>
            <person name="Ranchou-Peyruse A."/>
            <person name="Remy G."/>
        </authorList>
    </citation>
    <scope>NUCLEOTIDE SEQUENCE [LARGE SCALE GENOMIC DNA]</scope>
    <source>
        <strain evidence="11 12">BerOc1</strain>
    </source>
</reference>
<comment type="similarity">
    <text evidence="1 7">Belongs to the CoaE family.</text>
</comment>
<feature type="binding site" evidence="7">
    <location>
        <begin position="341"/>
        <end position="346"/>
    </location>
    <ligand>
        <name>ATP</name>
        <dbReference type="ChEBI" id="CHEBI:30616"/>
    </ligand>
</feature>
<dbReference type="SUPFAM" id="SSF55120">
    <property type="entry name" value="Pseudouridine synthase"/>
    <property type="match status" value="1"/>
</dbReference>
<dbReference type="EC" id="2.7.1.24" evidence="7"/>
<evidence type="ECO:0000256" key="3">
    <source>
        <dbReference type="ARBA" id="ARBA00022741"/>
    </source>
</evidence>
<sequence length="570" mass="61959">MTNEKSEQCWERTVSRADAGVRLDKFWGRELAGEGVSRGRIKSWIESGLALVDGEAAPKGNRKLAPGQTVAIRAAAPEPGEFAAEPVRGDIEAVFEDADMLVVVKPAGLTTHPAPGEPGPTLVNLLVHQWPDIAAENSSMDPQRPGIVHRLDKDTSGLMAVARTEAARLALSASFAGRETFKVYLALVQGCPEPRQGTIDAPMGRHPHHKTRMAVLPKGGREARSDYRVLWTGPRGLASLVAVRIHTGRTHQIRVHMAHIGHPLLGDAVYGPRENAEWARRPDRLAGLAPRQMLHAFYLCVPHPATGEPVTRWLAPPEDFRALLSGLTRECLRVGIVGMPGGGKSTLLKALRGMGRPCFSADESVAALYGPGGDGAAMIKQRFGGRYTLDDGGVDKPGLFKAMRESEAVRREVMDMVHPMVRHQCEEFFRAHRDEPVAYAEVPLLLEGGWHKDGMVDLVAGVRCPPAKRTGELRELRHLSPEILAVFDSWQWPEADKLAACDVIVDNDKGLAELAEGARGLDQTAQVAWERRNREFADWMDGLWPGLADELSGELAEKLAAGPDGGGSEA</sequence>
<evidence type="ECO:0000256" key="5">
    <source>
        <dbReference type="ARBA" id="ARBA00022993"/>
    </source>
</evidence>
<evidence type="ECO:0000259" key="10">
    <source>
        <dbReference type="Pfam" id="PF00849"/>
    </source>
</evidence>
<dbReference type="PANTHER" id="PTHR21600:SF44">
    <property type="entry name" value="RIBOSOMAL LARGE SUBUNIT PSEUDOURIDINE SYNTHASE D"/>
    <property type="match status" value="1"/>
</dbReference>
<dbReference type="Gene3D" id="3.30.2350.10">
    <property type="entry name" value="Pseudouridine synthase"/>
    <property type="match status" value="1"/>
</dbReference>
<comment type="caution">
    <text evidence="11">The sequence shown here is derived from an EMBL/GenBank/DDBJ whole genome shotgun (WGS) entry which is preliminary data.</text>
</comment>
<dbReference type="InterPro" id="IPR006145">
    <property type="entry name" value="PsdUridine_synth_RsuA/RluA"/>
</dbReference>
<comment type="pathway">
    <text evidence="7">Cofactor biosynthesis; coenzyme A biosynthesis; CoA from (R)-pantothenate: step 5/5.</text>
</comment>
<comment type="subcellular location">
    <subcellularLocation>
        <location evidence="7">Cytoplasm</location>
    </subcellularLocation>
</comment>
<keyword evidence="7" id="KW-0808">Transferase</keyword>
<evidence type="ECO:0000256" key="2">
    <source>
        <dbReference type="ARBA" id="ARBA00010876"/>
    </source>
</evidence>
<dbReference type="InterPro" id="IPR006225">
    <property type="entry name" value="PsdUridine_synth_RluC/D"/>
</dbReference>
<dbReference type="GO" id="GO:0015937">
    <property type="term" value="P:coenzyme A biosynthetic process"/>
    <property type="evidence" value="ECO:0007669"/>
    <property type="project" value="UniProtKB-UniRule"/>
</dbReference>